<dbReference type="EMBL" id="KN846956">
    <property type="protein sequence ID" value="KIW72008.1"/>
    <property type="molecule type" value="Genomic_DNA"/>
</dbReference>
<feature type="domain" description="Zn(2)-C6 fungal-type" evidence="6">
    <location>
        <begin position="9"/>
        <end position="37"/>
    </location>
</feature>
<gene>
    <name evidence="7" type="ORF">PV04_00232</name>
</gene>
<evidence type="ECO:0000256" key="2">
    <source>
        <dbReference type="ARBA" id="ARBA00023125"/>
    </source>
</evidence>
<organism evidence="7 8">
    <name type="scientific">Phialophora macrospora</name>
    <dbReference type="NCBI Taxonomy" id="1851006"/>
    <lineage>
        <taxon>Eukaryota</taxon>
        <taxon>Fungi</taxon>
        <taxon>Dikarya</taxon>
        <taxon>Ascomycota</taxon>
        <taxon>Pezizomycotina</taxon>
        <taxon>Eurotiomycetes</taxon>
        <taxon>Chaetothyriomycetidae</taxon>
        <taxon>Chaetothyriales</taxon>
        <taxon>Herpotrichiellaceae</taxon>
        <taxon>Phialophora</taxon>
    </lineage>
</organism>
<protein>
    <recommendedName>
        <fullName evidence="6">Zn(2)-C6 fungal-type domain-containing protein</fullName>
    </recommendedName>
</protein>
<keyword evidence="3" id="KW-0804">Transcription</keyword>
<keyword evidence="1" id="KW-0805">Transcription regulation</keyword>
<dbReference type="GO" id="GO:0000981">
    <property type="term" value="F:DNA-binding transcription factor activity, RNA polymerase II-specific"/>
    <property type="evidence" value="ECO:0007669"/>
    <property type="project" value="InterPro"/>
</dbReference>
<name>A0A0D2FUF7_9EURO</name>
<accession>A0A0D2FUF7</accession>
<evidence type="ECO:0000256" key="5">
    <source>
        <dbReference type="SAM" id="MobiDB-lite"/>
    </source>
</evidence>
<dbReference type="CDD" id="cd00067">
    <property type="entry name" value="GAL4"/>
    <property type="match status" value="1"/>
</dbReference>
<evidence type="ECO:0000256" key="4">
    <source>
        <dbReference type="ARBA" id="ARBA00023242"/>
    </source>
</evidence>
<dbReference type="GO" id="GO:0003677">
    <property type="term" value="F:DNA binding"/>
    <property type="evidence" value="ECO:0007669"/>
    <property type="project" value="UniProtKB-KW"/>
</dbReference>
<dbReference type="InterPro" id="IPR053178">
    <property type="entry name" value="Osmoadaptation_assoc"/>
</dbReference>
<dbReference type="STRING" id="5601.A0A0D2FUF7"/>
<evidence type="ECO:0000256" key="3">
    <source>
        <dbReference type="ARBA" id="ARBA00023163"/>
    </source>
</evidence>
<dbReference type="Pfam" id="PF00172">
    <property type="entry name" value="Zn_clus"/>
    <property type="match status" value="1"/>
</dbReference>
<feature type="region of interest" description="Disordered" evidence="5">
    <location>
        <begin position="51"/>
        <end position="74"/>
    </location>
</feature>
<keyword evidence="2" id="KW-0238">DNA-binding</keyword>
<feature type="compositionally biased region" description="Polar residues" evidence="5">
    <location>
        <begin position="54"/>
        <end position="64"/>
    </location>
</feature>
<dbReference type="SUPFAM" id="SSF57701">
    <property type="entry name" value="Zn2/Cys6 DNA-binding domain"/>
    <property type="match status" value="1"/>
</dbReference>
<dbReference type="Gene3D" id="4.10.240.10">
    <property type="entry name" value="Zn(2)-C6 fungal-type DNA-binding domain"/>
    <property type="match status" value="1"/>
</dbReference>
<dbReference type="HOGENOM" id="CLU_019524_3_0_1"/>
<proteinExistence type="predicted"/>
<dbReference type="AlphaFoldDB" id="A0A0D2FUF7"/>
<dbReference type="InterPro" id="IPR001138">
    <property type="entry name" value="Zn2Cys6_DnaBD"/>
</dbReference>
<dbReference type="PANTHER" id="PTHR38111:SF11">
    <property type="entry name" value="TRANSCRIPTION FACTOR DOMAIN-CONTAINING PROTEIN-RELATED"/>
    <property type="match status" value="1"/>
</dbReference>
<dbReference type="GO" id="GO:0008270">
    <property type="term" value="F:zinc ion binding"/>
    <property type="evidence" value="ECO:0007669"/>
    <property type="project" value="InterPro"/>
</dbReference>
<sequence>MPGVPSGRGCDACRRQKKKCDLSEHPCPRCRRLTIPCIGLGQRRFKFVHDDKTSTNNSHATTTDALRPEGPETEPHASFIRALEAIRIHSSPSNGTTRLAGAFADMIKPTVSIKYNLAWTYGDYLNHVPSRLGVNEALDSATDAFLTAVGTISEYGTGSTLLALEKYGRTLASLRKCLDDPVKARAPETLCAILFLWNCQQYLWMPEGYGRHAEGVAQIIRLRGCAETSQDPFESNLLLSLRAVVLFDSLFNGKVHFTDDEWVAMFNSQLYELSPEGQAVQLLTRVPNLMRRTRAALLHTLTGDLPATTTTTTTAATGAALPALQTEADALRNDFDRPLTKLRQRWSDYVVTLNSDPPAPRKHLSPLVQAIAHCHFLRTYALGLAIAIIINEVRLAAAIVPGAPTGARAPRAVSAEPVLRESHAFALEIIDLAALAAQYRPLGVNAVGICLVAAEIGAGDAHPATKLRARALRRDYARDFRGAMQAEVAQQQHDLEPDRLICGRDWAGW</sequence>
<evidence type="ECO:0000313" key="8">
    <source>
        <dbReference type="Proteomes" id="UP000054266"/>
    </source>
</evidence>
<dbReference type="InterPro" id="IPR036864">
    <property type="entry name" value="Zn2-C6_fun-type_DNA-bd_sf"/>
</dbReference>
<dbReference type="Proteomes" id="UP000054266">
    <property type="component" value="Unassembled WGS sequence"/>
</dbReference>
<keyword evidence="4" id="KW-0539">Nucleus</keyword>
<evidence type="ECO:0000313" key="7">
    <source>
        <dbReference type="EMBL" id="KIW72008.1"/>
    </source>
</evidence>
<evidence type="ECO:0000259" key="6">
    <source>
        <dbReference type="PROSITE" id="PS50048"/>
    </source>
</evidence>
<dbReference type="PROSITE" id="PS00463">
    <property type="entry name" value="ZN2_CY6_FUNGAL_1"/>
    <property type="match status" value="1"/>
</dbReference>
<evidence type="ECO:0000256" key="1">
    <source>
        <dbReference type="ARBA" id="ARBA00023015"/>
    </source>
</evidence>
<keyword evidence="8" id="KW-1185">Reference proteome</keyword>
<reference evidence="7 8" key="1">
    <citation type="submission" date="2015-01" db="EMBL/GenBank/DDBJ databases">
        <title>The Genome Sequence of Capronia semiimmersa CBS27337.</title>
        <authorList>
            <consortium name="The Broad Institute Genomics Platform"/>
            <person name="Cuomo C."/>
            <person name="de Hoog S."/>
            <person name="Gorbushina A."/>
            <person name="Stielow B."/>
            <person name="Teixiera M."/>
            <person name="Abouelleil A."/>
            <person name="Chapman S.B."/>
            <person name="Priest M."/>
            <person name="Young S.K."/>
            <person name="Wortman J."/>
            <person name="Nusbaum C."/>
            <person name="Birren B."/>
        </authorList>
    </citation>
    <scope>NUCLEOTIDE SEQUENCE [LARGE SCALE GENOMIC DNA]</scope>
    <source>
        <strain evidence="7 8">CBS 27337</strain>
    </source>
</reference>
<dbReference type="PROSITE" id="PS50048">
    <property type="entry name" value="ZN2_CY6_FUNGAL_2"/>
    <property type="match status" value="1"/>
</dbReference>
<dbReference type="PANTHER" id="PTHR38111">
    <property type="entry name" value="ZN(2)-C6 FUNGAL-TYPE DOMAIN-CONTAINING PROTEIN-RELATED"/>
    <property type="match status" value="1"/>
</dbReference>